<dbReference type="InterPro" id="IPR004241">
    <property type="entry name" value="Atg8-like"/>
</dbReference>
<evidence type="ECO:0000313" key="13">
    <source>
        <dbReference type="EMBL" id="CAB4305983.1"/>
    </source>
</evidence>
<accession>A0A6J5X000</accession>
<evidence type="ECO:0000256" key="8">
    <source>
        <dbReference type="ARBA" id="ARBA00023136"/>
    </source>
</evidence>
<organism evidence="13 14">
    <name type="scientific">Prunus armeniaca</name>
    <name type="common">Apricot</name>
    <name type="synonym">Armeniaca vulgaris</name>
    <dbReference type="NCBI Taxonomy" id="36596"/>
    <lineage>
        <taxon>Eukaryota</taxon>
        <taxon>Viridiplantae</taxon>
        <taxon>Streptophyta</taxon>
        <taxon>Embryophyta</taxon>
        <taxon>Tracheophyta</taxon>
        <taxon>Spermatophyta</taxon>
        <taxon>Magnoliopsida</taxon>
        <taxon>eudicotyledons</taxon>
        <taxon>Gunneridae</taxon>
        <taxon>Pentapetalae</taxon>
        <taxon>rosids</taxon>
        <taxon>fabids</taxon>
        <taxon>Rosales</taxon>
        <taxon>Rosaceae</taxon>
        <taxon>Amygdaloideae</taxon>
        <taxon>Amygdaleae</taxon>
        <taxon>Prunus</taxon>
    </lineage>
</organism>
<keyword evidence="9" id="KW-0206">Cytoskeleton</keyword>
<keyword evidence="11" id="KW-0072">Autophagy</keyword>
<evidence type="ECO:0000256" key="10">
    <source>
        <dbReference type="ARBA" id="ARBA00023288"/>
    </source>
</evidence>
<evidence type="ECO:0000313" key="14">
    <source>
        <dbReference type="Proteomes" id="UP000507245"/>
    </source>
</evidence>
<keyword evidence="7" id="KW-0813">Transport</keyword>
<dbReference type="GO" id="GO:0006914">
    <property type="term" value="P:autophagy"/>
    <property type="evidence" value="ECO:0007669"/>
    <property type="project" value="UniProtKB-KW"/>
</dbReference>
<dbReference type="Pfam" id="PF02991">
    <property type="entry name" value="ATG8"/>
    <property type="match status" value="2"/>
</dbReference>
<keyword evidence="10" id="KW-0449">Lipoprotein</keyword>
<sequence length="411" mass="47106">MQAEEKNAAEMLPMIVENPPASNAFHDTEEKKNSSEKTSKKTWNTITMPIRVLDPWNMRDYDNDKLGIPRSDSPGTVIRKNPMRRYKYNTCIEAGQLRKKCPNHIPVTVEKDTRSDIPDIDTKKYQFHVDTPLGEFVYAIRLIIGLSKKKPIFVFFKNTEPPACALMSAIDEENKDEDGFLHMTYSGEEKNVNESSRSGSFELVGSCSKLDNQLERTQAEENNPDLIPMIVENTAASSDIPGIEEQKNSSEKKRKKAWPVTLLDPWNRRKFPMAEIERPEFFGMSKRMTRDFVKRFKDRTCLEAGELREKRPNYVPVTVEKDARSDIPDIDMKKFHVHGEMPLGKFVDFIRLQIELSIKKPIFVFFKNIEPPTGALMGAIDEENKDEDGFLHITYSGEERLCGSNGGQECP</sequence>
<gene>
    <name evidence="13" type="ORF">ORAREDHAP_LOCUS24094</name>
</gene>
<name>A0A6J5X000_PRUAR</name>
<keyword evidence="7" id="KW-0653">Protein transport</keyword>
<dbReference type="InterPro" id="IPR029071">
    <property type="entry name" value="Ubiquitin-like_domsf"/>
</dbReference>
<keyword evidence="14" id="KW-1185">Reference proteome</keyword>
<dbReference type="GO" id="GO:0005874">
    <property type="term" value="C:microtubule"/>
    <property type="evidence" value="ECO:0007669"/>
    <property type="project" value="UniProtKB-KW"/>
</dbReference>
<dbReference type="SUPFAM" id="SSF54236">
    <property type="entry name" value="Ubiquitin-like"/>
    <property type="match status" value="2"/>
</dbReference>
<dbReference type="OrthoDB" id="6738456at2759"/>
<proteinExistence type="inferred from homology"/>
<keyword evidence="6" id="KW-0833">Ubl conjugation pathway</keyword>
<comment type="function">
    <text evidence="1">Ubiquitin-like modifier involved in autophagosomes formation. May mediate the delivery of the autophagosomes to the vacuole via the microtubule cytoskeleton.</text>
</comment>
<dbReference type="Gene3D" id="3.10.20.90">
    <property type="entry name" value="Phosphatidylinositol 3-kinase Catalytic Subunit, Chain A, domain 1"/>
    <property type="match status" value="2"/>
</dbReference>
<keyword evidence="8" id="KW-0472">Membrane</keyword>
<evidence type="ECO:0000256" key="7">
    <source>
        <dbReference type="ARBA" id="ARBA00022927"/>
    </source>
</evidence>
<keyword evidence="5" id="KW-0493">Microtubule</keyword>
<comment type="similarity">
    <text evidence="4 11">Belongs to the ATG8 family.</text>
</comment>
<evidence type="ECO:0000256" key="9">
    <source>
        <dbReference type="ARBA" id="ARBA00023212"/>
    </source>
</evidence>
<evidence type="ECO:0000256" key="2">
    <source>
        <dbReference type="ARBA" id="ARBA00004245"/>
    </source>
</evidence>
<keyword evidence="9" id="KW-0963">Cytoplasm</keyword>
<evidence type="ECO:0000256" key="5">
    <source>
        <dbReference type="ARBA" id="ARBA00022701"/>
    </source>
</evidence>
<dbReference type="EMBL" id="CAEKKB010000004">
    <property type="protein sequence ID" value="CAB4305983.1"/>
    <property type="molecule type" value="Genomic_DNA"/>
</dbReference>
<dbReference type="AlphaFoldDB" id="A0A6J5X000"/>
<feature type="region of interest" description="Disordered" evidence="12">
    <location>
        <begin position="1"/>
        <end position="40"/>
    </location>
</feature>
<evidence type="ECO:0000256" key="3">
    <source>
        <dbReference type="ARBA" id="ARBA00004370"/>
    </source>
</evidence>
<feature type="compositionally biased region" description="Basic and acidic residues" evidence="12">
    <location>
        <begin position="26"/>
        <end position="39"/>
    </location>
</feature>
<comment type="subcellular location">
    <subcellularLocation>
        <location evidence="2">Cytoplasm</location>
        <location evidence="2">Cytoskeleton</location>
    </subcellularLocation>
    <subcellularLocation>
        <location evidence="3">Membrane</location>
    </subcellularLocation>
</comment>
<evidence type="ECO:0000256" key="12">
    <source>
        <dbReference type="SAM" id="MobiDB-lite"/>
    </source>
</evidence>
<evidence type="ECO:0000256" key="6">
    <source>
        <dbReference type="ARBA" id="ARBA00022786"/>
    </source>
</evidence>
<evidence type="ECO:0000256" key="11">
    <source>
        <dbReference type="RuleBase" id="RU004384"/>
    </source>
</evidence>
<reference evidence="14" key="1">
    <citation type="journal article" date="2020" name="Genome Biol.">
        <title>Gamete binning: chromosome-level and haplotype-resolved genome assembly enabled by high-throughput single-cell sequencing of gamete genomes.</title>
        <authorList>
            <person name="Campoy J.A."/>
            <person name="Sun H."/>
            <person name="Goel M."/>
            <person name="Jiao W.-B."/>
            <person name="Folz-Donahue K."/>
            <person name="Wang N."/>
            <person name="Rubio M."/>
            <person name="Liu C."/>
            <person name="Kukat C."/>
            <person name="Ruiz D."/>
            <person name="Huettel B."/>
            <person name="Schneeberger K."/>
        </authorList>
    </citation>
    <scope>NUCLEOTIDE SEQUENCE [LARGE SCALE GENOMIC DNA]</scope>
    <source>
        <strain evidence="14">cv. Rojo Pasion</strain>
    </source>
</reference>
<dbReference type="GO" id="GO:0016020">
    <property type="term" value="C:membrane"/>
    <property type="evidence" value="ECO:0007669"/>
    <property type="project" value="UniProtKB-SubCell"/>
</dbReference>
<evidence type="ECO:0000256" key="4">
    <source>
        <dbReference type="ARBA" id="ARBA00007293"/>
    </source>
</evidence>
<dbReference type="Proteomes" id="UP000507245">
    <property type="component" value="Unassembled WGS sequence"/>
</dbReference>
<dbReference type="GO" id="GO:0015031">
    <property type="term" value="P:protein transport"/>
    <property type="evidence" value="ECO:0007669"/>
    <property type="project" value="UniProtKB-KW"/>
</dbReference>
<evidence type="ECO:0000256" key="1">
    <source>
        <dbReference type="ARBA" id="ARBA00003307"/>
    </source>
</evidence>
<dbReference type="PANTHER" id="PTHR10969">
    <property type="entry name" value="MICROTUBULE-ASSOCIATED PROTEINS 1A/1B LIGHT CHAIN 3-RELATED"/>
    <property type="match status" value="1"/>
</dbReference>
<protein>
    <recommendedName>
        <fullName evidence="11">Autophagy-related protein</fullName>
    </recommendedName>
</protein>
<dbReference type="GO" id="GO:0005776">
    <property type="term" value="C:autophagosome"/>
    <property type="evidence" value="ECO:0007669"/>
    <property type="project" value="UniProtKB-ARBA"/>
</dbReference>